<comment type="subcellular location">
    <subcellularLocation>
        <location evidence="1 7">Cell outer membrane</location>
        <topology evidence="1 7">Multi-pass membrane protein</topology>
    </subcellularLocation>
</comment>
<evidence type="ECO:0000256" key="1">
    <source>
        <dbReference type="ARBA" id="ARBA00004571"/>
    </source>
</evidence>
<evidence type="ECO:0000256" key="3">
    <source>
        <dbReference type="ARBA" id="ARBA00022452"/>
    </source>
</evidence>
<dbReference type="NCBIfam" id="TIGR04056">
    <property type="entry name" value="OMP_RagA_SusC"/>
    <property type="match status" value="1"/>
</dbReference>
<evidence type="ECO:0000259" key="8">
    <source>
        <dbReference type="Pfam" id="PF07715"/>
    </source>
</evidence>
<evidence type="ECO:0000313" key="10">
    <source>
        <dbReference type="Proteomes" id="UP001549749"/>
    </source>
</evidence>
<dbReference type="SUPFAM" id="SSF56935">
    <property type="entry name" value="Porins"/>
    <property type="match status" value="1"/>
</dbReference>
<dbReference type="Pfam" id="PF07715">
    <property type="entry name" value="Plug"/>
    <property type="match status" value="1"/>
</dbReference>
<evidence type="ECO:0000256" key="2">
    <source>
        <dbReference type="ARBA" id="ARBA00022448"/>
    </source>
</evidence>
<dbReference type="InterPro" id="IPR023997">
    <property type="entry name" value="TonB-dep_OMP_SusC/RagA_CS"/>
</dbReference>
<dbReference type="InterPro" id="IPR036942">
    <property type="entry name" value="Beta-barrel_TonB_sf"/>
</dbReference>
<dbReference type="Gene3D" id="2.40.170.20">
    <property type="entry name" value="TonB-dependent receptor, beta-barrel domain"/>
    <property type="match status" value="1"/>
</dbReference>
<dbReference type="InterPro" id="IPR008969">
    <property type="entry name" value="CarboxyPept-like_regulatory"/>
</dbReference>
<dbReference type="NCBIfam" id="TIGR04057">
    <property type="entry name" value="SusC_RagA_signa"/>
    <property type="match status" value="1"/>
</dbReference>
<dbReference type="Pfam" id="PF13620">
    <property type="entry name" value="CarboxypepD_reg"/>
    <property type="match status" value="1"/>
</dbReference>
<comment type="similarity">
    <text evidence="7">Belongs to the TonB-dependent receptor family.</text>
</comment>
<evidence type="ECO:0000256" key="4">
    <source>
        <dbReference type="ARBA" id="ARBA00022692"/>
    </source>
</evidence>
<keyword evidence="2 7" id="KW-0813">Transport</keyword>
<sequence>MNINHLKRLCLSSLLLAIIFTIPLVAFSQKKIASVTGTVRNDAGELLPYVSITALNTKTKYAAGVQTDSNGIFRFVGLPEGPGYNFTFTYIGLETKELKDYTLKGGSTLTLAVKMDKIHAITIEDVVVVGYGTLRKRDVTGSISKIGESTLKETPANTLENAIQGRMAGVTVTNTSAEPGGGININVRGTTSISGSNQPLYVIDGVPMYNDNSRSSQEFEGNVAGNFLASMNPNDVVSVEVLKDAQSTAIYGSRGANGVVLITTKRGKPGRASIEFSHYTMVSARPKPIKLANAKQYAAFINEMNRNDNVTEFYTGRYVKTTDGLDSIYFPNVNDLGEGTNWQKELTRSGITQNYQLSAAGGNEFIRYLFSGNYLNDEGVIKYSQYQKASFRGNIDAKITSRLTAKIDVNATSDLNNRAENSNARILSGGFERSGVILKAFAANPTLTQDNETSQLAARFSTTPIGATFLNPLYDLSNTINQRRINYYFFNSDLSYKLSNSLSLTVRGAYNTTDASTAQFWNNKTQLGYLRGQKTFQTTWKSLSYLNENFLTYSKVSNRYALNVVGGFSWQQSTLRTSVIDAEGLPVPVDNGLHILPLYTTIAPPQTNLVKDVLLSGYGRASFSYLGKYAINLVARGDGSSHFAKNRKWGFFPSLGLAWNLSEEAFFVPARQLVSTAKLRASYGISGNQAIPAYGSLAQLYPINYGFVNGVATGIITGTPSNVNLSWETTAQTDLGLELGFAEDKYKLTIDVYRKKTTDLLQSRKIPGESGYNIIADNFGSIENKGIEMEFSTAPVSIKNFTWNLSFNASANRNKILDLGEGINFYNQTSGGADYTHRMVVGRSLGEFWGYKTLGLLSGEDMTNGYPLLRSSDKEGMLKYKDSDGNGIINDEDKESLGNAFPKWNLGLNNTITYKNISLNVFVYAALGHKVLNQNLLYSTYGTPIGVPSVAYINDHWTPENKDAYYPMPSQYGSNSQTTDRLVEDGSFVRFKNITLRYDFQKLPKWLSKLQLYVTGNNLITITKYSGYDPEVSAYGQNILLPGIDLGSYPRTKMYTFGVNVNF</sequence>
<dbReference type="InterPro" id="IPR037066">
    <property type="entry name" value="Plug_dom_sf"/>
</dbReference>
<evidence type="ECO:0000256" key="7">
    <source>
        <dbReference type="PROSITE-ProRule" id="PRU01360"/>
    </source>
</evidence>
<dbReference type="PROSITE" id="PS52016">
    <property type="entry name" value="TONB_DEPENDENT_REC_3"/>
    <property type="match status" value="1"/>
</dbReference>
<feature type="domain" description="TonB-dependent receptor plug" evidence="8">
    <location>
        <begin position="136"/>
        <end position="259"/>
    </location>
</feature>
<reference evidence="9 10" key="1">
    <citation type="submission" date="2024-06" db="EMBL/GenBank/DDBJ databases">
        <title>Chitinophaga defluvii sp. nov., isolated from municipal sewage.</title>
        <authorList>
            <person name="Zhang L."/>
        </authorList>
    </citation>
    <scope>NUCLEOTIDE SEQUENCE [LARGE SCALE GENOMIC DNA]</scope>
    <source>
        <strain evidence="9 10">H8</strain>
    </source>
</reference>
<dbReference type="InterPro" id="IPR012910">
    <property type="entry name" value="Plug_dom"/>
</dbReference>
<dbReference type="InterPro" id="IPR023996">
    <property type="entry name" value="TonB-dep_OMP_SusC/RagA"/>
</dbReference>
<dbReference type="RefSeq" id="WP_354659339.1">
    <property type="nucleotide sequence ID" value="NZ_JBEXAC010000001.1"/>
</dbReference>
<keyword evidence="3 7" id="KW-1134">Transmembrane beta strand</keyword>
<dbReference type="EMBL" id="JBEXAC010000001">
    <property type="protein sequence ID" value="MET6996698.1"/>
    <property type="molecule type" value="Genomic_DNA"/>
</dbReference>
<protein>
    <submittedName>
        <fullName evidence="9">TonB-dependent receptor</fullName>
    </submittedName>
</protein>
<organism evidence="9 10">
    <name type="scientific">Chitinophaga defluvii</name>
    <dbReference type="NCBI Taxonomy" id="3163343"/>
    <lineage>
        <taxon>Bacteria</taxon>
        <taxon>Pseudomonadati</taxon>
        <taxon>Bacteroidota</taxon>
        <taxon>Chitinophagia</taxon>
        <taxon>Chitinophagales</taxon>
        <taxon>Chitinophagaceae</taxon>
        <taxon>Chitinophaga</taxon>
    </lineage>
</organism>
<evidence type="ECO:0000256" key="5">
    <source>
        <dbReference type="ARBA" id="ARBA00023136"/>
    </source>
</evidence>
<keyword evidence="6 7" id="KW-0998">Cell outer membrane</keyword>
<dbReference type="Gene3D" id="2.170.130.10">
    <property type="entry name" value="TonB-dependent receptor, plug domain"/>
    <property type="match status" value="1"/>
</dbReference>
<dbReference type="InterPro" id="IPR039426">
    <property type="entry name" value="TonB-dep_rcpt-like"/>
</dbReference>
<keyword evidence="4 7" id="KW-0812">Transmembrane</keyword>
<comment type="caution">
    <text evidence="9">The sequence shown here is derived from an EMBL/GenBank/DDBJ whole genome shotgun (WGS) entry which is preliminary data.</text>
</comment>
<keyword evidence="9" id="KW-0675">Receptor</keyword>
<dbReference type="Gene3D" id="2.60.40.1120">
    <property type="entry name" value="Carboxypeptidase-like, regulatory domain"/>
    <property type="match status" value="1"/>
</dbReference>
<proteinExistence type="inferred from homology"/>
<dbReference type="SUPFAM" id="SSF49464">
    <property type="entry name" value="Carboxypeptidase regulatory domain-like"/>
    <property type="match status" value="1"/>
</dbReference>
<accession>A0ABV2T103</accession>
<keyword evidence="5 7" id="KW-0472">Membrane</keyword>
<gene>
    <name evidence="9" type="ORF">ABR189_04945</name>
</gene>
<evidence type="ECO:0000313" key="9">
    <source>
        <dbReference type="EMBL" id="MET6996698.1"/>
    </source>
</evidence>
<evidence type="ECO:0000256" key="6">
    <source>
        <dbReference type="ARBA" id="ARBA00023237"/>
    </source>
</evidence>
<keyword evidence="10" id="KW-1185">Reference proteome</keyword>
<name>A0ABV2T103_9BACT</name>
<dbReference type="Proteomes" id="UP001549749">
    <property type="component" value="Unassembled WGS sequence"/>
</dbReference>